<dbReference type="InterPro" id="IPR012340">
    <property type="entry name" value="NA-bd_OB-fold"/>
</dbReference>
<protein>
    <recommendedName>
        <fullName evidence="4">tRNA-binding domain-containing protein</fullName>
    </recommendedName>
</protein>
<gene>
    <name evidence="5" type="ORF">A3J50_01990</name>
</gene>
<dbReference type="PANTHER" id="PTHR11586">
    <property type="entry name" value="TRNA-AMINOACYLATION COFACTOR ARC1 FAMILY MEMBER"/>
    <property type="match status" value="1"/>
</dbReference>
<dbReference type="InterPro" id="IPR051270">
    <property type="entry name" value="Tyrosine-tRNA_ligase_regulator"/>
</dbReference>
<reference evidence="5 6" key="1">
    <citation type="journal article" date="2016" name="Nat. Commun.">
        <title>Thousands of microbial genomes shed light on interconnected biogeochemical processes in an aquifer system.</title>
        <authorList>
            <person name="Anantharaman K."/>
            <person name="Brown C.T."/>
            <person name="Hug L.A."/>
            <person name="Sharon I."/>
            <person name="Castelle C.J."/>
            <person name="Probst A.J."/>
            <person name="Thomas B.C."/>
            <person name="Singh A."/>
            <person name="Wilkins M.J."/>
            <person name="Karaoz U."/>
            <person name="Brodie E.L."/>
            <person name="Williams K.H."/>
            <person name="Hubbard S.S."/>
            <person name="Banfield J.F."/>
        </authorList>
    </citation>
    <scope>NUCLEOTIDE SEQUENCE [LARGE SCALE GENOMIC DNA]</scope>
</reference>
<comment type="caution">
    <text evidence="5">The sequence shown here is derived from an EMBL/GenBank/DDBJ whole genome shotgun (WGS) entry which is preliminary data.</text>
</comment>
<keyword evidence="1 3" id="KW-0820">tRNA-binding</keyword>
<keyword evidence="2 3" id="KW-0694">RNA-binding</keyword>
<organism evidence="5 6">
    <name type="scientific">Candidatus Woykebacteria bacterium RIFCSPHIGHO2_02_FULL_43_16b</name>
    <dbReference type="NCBI Taxonomy" id="1802601"/>
    <lineage>
        <taxon>Bacteria</taxon>
        <taxon>Candidatus Woykeibacteriota</taxon>
    </lineage>
</organism>
<feature type="domain" description="TRNA-binding" evidence="4">
    <location>
        <begin position="9"/>
        <end position="116"/>
    </location>
</feature>
<dbReference type="Proteomes" id="UP000177821">
    <property type="component" value="Unassembled WGS sequence"/>
</dbReference>
<dbReference type="SUPFAM" id="SSF50249">
    <property type="entry name" value="Nucleic acid-binding proteins"/>
    <property type="match status" value="1"/>
</dbReference>
<evidence type="ECO:0000259" key="4">
    <source>
        <dbReference type="PROSITE" id="PS50886"/>
    </source>
</evidence>
<dbReference type="NCBIfam" id="NF007494">
    <property type="entry name" value="PRK10089.1-3"/>
    <property type="match status" value="1"/>
</dbReference>
<dbReference type="Gene3D" id="2.40.50.140">
    <property type="entry name" value="Nucleic acid-binding proteins"/>
    <property type="match status" value="1"/>
</dbReference>
<name>A0A1G1WR29_9BACT</name>
<proteinExistence type="predicted"/>
<dbReference type="PANTHER" id="PTHR11586:SF37">
    <property type="entry name" value="TRNA-BINDING DOMAIN-CONTAINING PROTEIN"/>
    <property type="match status" value="1"/>
</dbReference>
<dbReference type="InterPro" id="IPR002547">
    <property type="entry name" value="tRNA-bd_dom"/>
</dbReference>
<evidence type="ECO:0000256" key="1">
    <source>
        <dbReference type="ARBA" id="ARBA00022555"/>
    </source>
</evidence>
<dbReference type="NCBIfam" id="TIGR02222">
    <property type="entry name" value="chap_CsaA"/>
    <property type="match status" value="1"/>
</dbReference>
<dbReference type="CDD" id="cd02798">
    <property type="entry name" value="tRNA_bind_CsaA"/>
    <property type="match status" value="1"/>
</dbReference>
<dbReference type="NCBIfam" id="NF007495">
    <property type="entry name" value="PRK10089.1-4"/>
    <property type="match status" value="1"/>
</dbReference>
<dbReference type="EMBL" id="MHCX01000005">
    <property type="protein sequence ID" value="OGY30202.1"/>
    <property type="molecule type" value="Genomic_DNA"/>
</dbReference>
<dbReference type="FunFam" id="2.40.50.140:FF:000165">
    <property type="entry name" value="Chaperone CsaA"/>
    <property type="match status" value="1"/>
</dbReference>
<dbReference type="GO" id="GO:0000049">
    <property type="term" value="F:tRNA binding"/>
    <property type="evidence" value="ECO:0007669"/>
    <property type="project" value="UniProtKB-UniRule"/>
</dbReference>
<dbReference type="AlphaFoldDB" id="A0A1G1WR29"/>
<evidence type="ECO:0000256" key="2">
    <source>
        <dbReference type="ARBA" id="ARBA00022884"/>
    </source>
</evidence>
<dbReference type="PROSITE" id="PS50886">
    <property type="entry name" value="TRBD"/>
    <property type="match status" value="1"/>
</dbReference>
<dbReference type="InterPro" id="IPR008231">
    <property type="entry name" value="CsaA"/>
</dbReference>
<evidence type="ECO:0000313" key="5">
    <source>
        <dbReference type="EMBL" id="OGY30202.1"/>
    </source>
</evidence>
<dbReference type="Pfam" id="PF01588">
    <property type="entry name" value="tRNA_bind"/>
    <property type="match status" value="1"/>
</dbReference>
<evidence type="ECO:0000313" key="6">
    <source>
        <dbReference type="Proteomes" id="UP000177821"/>
    </source>
</evidence>
<accession>A0A1G1WR29</accession>
<sequence>MKEQIDYSDFDKIDMRIGRVVRVEDFVEAIKPAYKVWVDLGPEIGVKQSSAQILKHQSKEDLLNKLVVCVVNFPPKQIGPFRSEVLIIGAHDGTEDPGNWIVIRPIKEVPLGGIIK</sequence>
<evidence type="ECO:0000256" key="3">
    <source>
        <dbReference type="PROSITE-ProRule" id="PRU00209"/>
    </source>
</evidence>